<dbReference type="AlphaFoldDB" id="A0A395ITE1"/>
<feature type="domain" description="Yeast cell wall synthesis Kre9/Knh1-like N-terminal" evidence="3">
    <location>
        <begin position="22"/>
        <end position="113"/>
    </location>
</feature>
<accession>A0A395ITE1</accession>
<protein>
    <recommendedName>
        <fullName evidence="3">Yeast cell wall synthesis Kre9/Knh1-like N-terminal domain-containing protein</fullName>
    </recommendedName>
</protein>
<dbReference type="EMBL" id="QKRW01000019">
    <property type="protein sequence ID" value="RAL63326.1"/>
    <property type="molecule type" value="Genomic_DNA"/>
</dbReference>
<evidence type="ECO:0000313" key="4">
    <source>
        <dbReference type="EMBL" id="RAL63326.1"/>
    </source>
</evidence>
<comment type="caution">
    <text evidence="4">The sequence shown here is derived from an EMBL/GenBank/DDBJ whole genome shotgun (WGS) entry which is preliminary data.</text>
</comment>
<dbReference type="PANTHER" id="PTHR35185:SF2">
    <property type="entry name" value="EXTRACELLULAR PROLINE-SERINE RICH PROTEIN (AFU_ORTHOLOGUE AFUA_8G07090)"/>
    <property type="match status" value="1"/>
</dbReference>
<name>A0A395ITE1_9HELO</name>
<evidence type="ECO:0000256" key="1">
    <source>
        <dbReference type="ARBA" id="ARBA00022729"/>
    </source>
</evidence>
<gene>
    <name evidence="4" type="ORF">DID88_003751</name>
</gene>
<dbReference type="OrthoDB" id="5420143at2759"/>
<dbReference type="PANTHER" id="PTHR35185">
    <property type="entry name" value="SERINE/THREONINE-RICH PROTEIN ADG2-RELATED"/>
    <property type="match status" value="1"/>
</dbReference>
<feature type="signal peptide" evidence="2">
    <location>
        <begin position="1"/>
        <end position="17"/>
    </location>
</feature>
<evidence type="ECO:0000259" key="3">
    <source>
        <dbReference type="Pfam" id="PF10342"/>
    </source>
</evidence>
<feature type="chain" id="PRO_5017203018" description="Yeast cell wall synthesis Kre9/Knh1-like N-terminal domain-containing protein" evidence="2">
    <location>
        <begin position="18"/>
        <end position="144"/>
    </location>
</feature>
<reference evidence="4 5" key="1">
    <citation type="submission" date="2018-06" db="EMBL/GenBank/DDBJ databases">
        <title>Genome Sequence of the Brown Rot Fungal Pathogen Monilinia fructigena.</title>
        <authorList>
            <person name="Landi L."/>
            <person name="De Miccolis Angelini R.M."/>
            <person name="Pollastro S."/>
            <person name="Abate D."/>
            <person name="Faretra F."/>
            <person name="Romanazzi G."/>
        </authorList>
    </citation>
    <scope>NUCLEOTIDE SEQUENCE [LARGE SCALE GENOMIC DNA]</scope>
    <source>
        <strain evidence="4 5">Mfrg269</strain>
    </source>
</reference>
<dbReference type="Pfam" id="PF10342">
    <property type="entry name" value="Kre9_KNH"/>
    <property type="match status" value="1"/>
</dbReference>
<dbReference type="InterPro" id="IPR018466">
    <property type="entry name" value="Kre9/Knh1-like_N"/>
</dbReference>
<sequence>MLSKIFSLTTFVAAASAYSVLTPTLNSTVTKGKSTKVTWSSVDTDASQFSIYLVNFKDWPPNRRLPRSKCPQEDKSVDVTIPCDLKSDYGWQINFINGTNTYVIYAQSHAFSLTGSCVDPLQLLPSPFLKLLNISTLPLLLIKT</sequence>
<organism evidence="4 5">
    <name type="scientific">Monilinia fructigena</name>
    <dbReference type="NCBI Taxonomy" id="38457"/>
    <lineage>
        <taxon>Eukaryota</taxon>
        <taxon>Fungi</taxon>
        <taxon>Dikarya</taxon>
        <taxon>Ascomycota</taxon>
        <taxon>Pezizomycotina</taxon>
        <taxon>Leotiomycetes</taxon>
        <taxon>Helotiales</taxon>
        <taxon>Sclerotiniaceae</taxon>
        <taxon>Monilinia</taxon>
    </lineage>
</organism>
<evidence type="ECO:0000313" key="5">
    <source>
        <dbReference type="Proteomes" id="UP000249056"/>
    </source>
</evidence>
<keyword evidence="5" id="KW-1185">Reference proteome</keyword>
<dbReference type="InterPro" id="IPR052479">
    <property type="entry name" value="GPI-anchor_Adhesion_Reg"/>
</dbReference>
<dbReference type="Proteomes" id="UP000249056">
    <property type="component" value="Unassembled WGS sequence"/>
</dbReference>
<evidence type="ECO:0000256" key="2">
    <source>
        <dbReference type="SAM" id="SignalP"/>
    </source>
</evidence>
<keyword evidence="1 2" id="KW-0732">Signal</keyword>
<proteinExistence type="predicted"/>